<dbReference type="PANTHER" id="PTHR43004">
    <property type="entry name" value="TRK SYSTEM POTASSIUM UPTAKE PROTEIN"/>
    <property type="match status" value="1"/>
</dbReference>
<comment type="caution">
    <text evidence="5">The sequence shown here is derived from an EMBL/GenBank/DDBJ whole genome shotgun (WGS) entry which is preliminary data.</text>
</comment>
<dbReference type="SUPFAM" id="SSF51905">
    <property type="entry name" value="FAD/NAD(P)-binding domain"/>
    <property type="match status" value="1"/>
</dbReference>
<dbReference type="Gene3D" id="3.40.30.120">
    <property type="match status" value="1"/>
</dbReference>
<dbReference type="Pfam" id="PF01494">
    <property type="entry name" value="FAD_binding_3"/>
    <property type="match status" value="1"/>
</dbReference>
<comment type="cofactor">
    <cofactor evidence="1">
        <name>FAD</name>
        <dbReference type="ChEBI" id="CHEBI:57692"/>
    </cofactor>
</comment>
<gene>
    <name evidence="5" type="ORF">FHR33_003805</name>
</gene>
<dbReference type="GO" id="GO:0016709">
    <property type="term" value="F:oxidoreductase activity, acting on paired donors, with incorporation or reduction of molecular oxygen, NAD(P)H as one donor, and incorporation of one atom of oxygen"/>
    <property type="evidence" value="ECO:0007669"/>
    <property type="project" value="UniProtKB-ARBA"/>
</dbReference>
<evidence type="ECO:0000256" key="3">
    <source>
        <dbReference type="ARBA" id="ARBA00022827"/>
    </source>
</evidence>
<protein>
    <submittedName>
        <fullName evidence="5">2-polyprenyl-6-methoxyphenol hydroxylase-like FAD-dependent oxidoreductase</fullName>
    </submittedName>
</protein>
<dbReference type="InterPro" id="IPR050641">
    <property type="entry name" value="RIFMO-like"/>
</dbReference>
<keyword evidence="6" id="KW-1185">Reference proteome</keyword>
<dbReference type="AlphaFoldDB" id="A0A7W5VAJ2"/>
<name>A0A7W5VAJ2_9ACTN</name>
<evidence type="ECO:0000313" key="5">
    <source>
        <dbReference type="EMBL" id="MBB3727945.1"/>
    </source>
</evidence>
<keyword evidence="2" id="KW-0285">Flavoprotein</keyword>
<dbReference type="InterPro" id="IPR002938">
    <property type="entry name" value="FAD-bd"/>
</dbReference>
<evidence type="ECO:0000256" key="2">
    <source>
        <dbReference type="ARBA" id="ARBA00022630"/>
    </source>
</evidence>
<evidence type="ECO:0000256" key="1">
    <source>
        <dbReference type="ARBA" id="ARBA00001974"/>
    </source>
</evidence>
<dbReference type="Gene3D" id="3.50.50.60">
    <property type="entry name" value="FAD/NAD(P)-binding domain"/>
    <property type="match status" value="1"/>
</dbReference>
<evidence type="ECO:0000313" key="6">
    <source>
        <dbReference type="Proteomes" id="UP000579945"/>
    </source>
</evidence>
<accession>A0A7W5VAJ2</accession>
<sequence length="521" mass="56223">MRVPVLIVGGGYAGLSAATMLAWRGVPVLLVERHASTSLQPKAFGVNMRAMELLRPVPGLEKELSGIWQGIGDSMRIAVASSLTDPEPNILFDTSAVPFPTHLSPAPDLGAPQAEVERVLRAKAEELGADLRFSTEFVSLEQDDDGVTALIRAEDGTETTVLADYVIAADGYRSRLRAQLGIPTSGRGVLNHLQAIMFDADLSTLVNEREVTLWYLQRPEYTGVFITGTGVGAHVLGVTYEGEPDPDHEKLVRLGVGVPDLDVTVLDTATFPTAHVLADRYREGRVFLAGDAAHTMPPTGGQGGSTALQDGCDLAWRLWLVITGQAGPRFLDSYDAERRPIGKLTADAQLANLGFRMPPAQRVDYPAPLEDPFAALLGYRYHSFAILTEPGDDGSLLEDPRTPDGRPGGRAAHVVLDWEGRRISTHDLFGSGFVLLAGPYGQAWVDAGRAVRDQLGLRLAPHRIGGELLDVDEVWLERYGVSKSGAVLVRPDGFIAWRSPGADLDPAGTLERVLLQILALW</sequence>
<dbReference type="PANTHER" id="PTHR43004:SF19">
    <property type="entry name" value="BINDING MONOOXYGENASE, PUTATIVE (JCVI)-RELATED"/>
    <property type="match status" value="1"/>
</dbReference>
<dbReference type="PRINTS" id="PR00420">
    <property type="entry name" value="RNGMNOXGNASE"/>
</dbReference>
<keyword evidence="3" id="KW-0274">FAD</keyword>
<feature type="domain" description="FAD-binding" evidence="4">
    <location>
        <begin position="3"/>
        <end position="347"/>
    </location>
</feature>
<reference evidence="5 6" key="1">
    <citation type="submission" date="2020-08" db="EMBL/GenBank/DDBJ databases">
        <title>Sequencing the genomes of 1000 actinobacteria strains.</title>
        <authorList>
            <person name="Klenk H.-P."/>
        </authorList>
    </citation>
    <scope>NUCLEOTIDE SEQUENCE [LARGE SCALE GENOMIC DNA]</scope>
    <source>
        <strain evidence="5 6">DSM 44320</strain>
    </source>
</reference>
<dbReference type="GO" id="GO:0071949">
    <property type="term" value="F:FAD binding"/>
    <property type="evidence" value="ECO:0007669"/>
    <property type="project" value="InterPro"/>
</dbReference>
<dbReference type="GeneID" id="95390219"/>
<dbReference type="Pfam" id="PF21274">
    <property type="entry name" value="Rng_hyd_C"/>
    <property type="match status" value="1"/>
</dbReference>
<dbReference type="Proteomes" id="UP000579945">
    <property type="component" value="Unassembled WGS sequence"/>
</dbReference>
<organism evidence="5 6">
    <name type="scientific">Nonomuraea dietziae</name>
    <dbReference type="NCBI Taxonomy" id="65515"/>
    <lineage>
        <taxon>Bacteria</taxon>
        <taxon>Bacillati</taxon>
        <taxon>Actinomycetota</taxon>
        <taxon>Actinomycetes</taxon>
        <taxon>Streptosporangiales</taxon>
        <taxon>Streptosporangiaceae</taxon>
        <taxon>Nonomuraea</taxon>
    </lineage>
</organism>
<dbReference type="EMBL" id="JACIBV010000001">
    <property type="protein sequence ID" value="MBB3727945.1"/>
    <property type="molecule type" value="Genomic_DNA"/>
</dbReference>
<dbReference type="InterPro" id="IPR036188">
    <property type="entry name" value="FAD/NAD-bd_sf"/>
</dbReference>
<dbReference type="RefSeq" id="WP_183649208.1">
    <property type="nucleotide sequence ID" value="NZ_BAAAXX010000039.1"/>
</dbReference>
<evidence type="ECO:0000259" key="4">
    <source>
        <dbReference type="Pfam" id="PF01494"/>
    </source>
</evidence>
<proteinExistence type="predicted"/>
<dbReference type="Gene3D" id="3.30.9.10">
    <property type="entry name" value="D-Amino Acid Oxidase, subunit A, domain 2"/>
    <property type="match status" value="1"/>
</dbReference>